<evidence type="ECO:0000256" key="5">
    <source>
        <dbReference type="ARBA" id="ARBA00023043"/>
    </source>
</evidence>
<keyword evidence="2 8" id="KW-0812">Transmembrane</keyword>
<gene>
    <name evidence="10" type="ORF">GOBAR_AA16850</name>
</gene>
<evidence type="ECO:0000313" key="10">
    <source>
        <dbReference type="EMBL" id="PPS03813.1"/>
    </source>
</evidence>
<evidence type="ECO:0000256" key="2">
    <source>
        <dbReference type="ARBA" id="ARBA00022692"/>
    </source>
</evidence>
<name>A0A2P5XKC7_GOSBA</name>
<evidence type="ECO:0000313" key="11">
    <source>
        <dbReference type="Proteomes" id="UP000239757"/>
    </source>
</evidence>
<dbReference type="PANTHER" id="PTHR24186">
    <property type="entry name" value="PROTEIN PHOSPHATASE 1 REGULATORY SUBUNIT"/>
    <property type="match status" value="1"/>
</dbReference>
<feature type="repeat" description="ANK" evidence="7">
    <location>
        <begin position="175"/>
        <end position="197"/>
    </location>
</feature>
<sequence length="741" mass="82521">MGSSINIMPISSCEPQEPEENITHMDASLYKAAAEGNIEVFNNKQGLQLESLKTPNHDNLLHVNLASQEFAKLSTIKIFSVGFVSSYRFLNSFLTTIEREKKSDFIEQILSKCPSLLLQTNAKGQTPLHLAARYGHSAIVKLLIKSCAKARDGDLELGMDQVSTVREMLRITDQESNTALHEAAGCGNVEVVKALLEFEDPDFQYSANKKQETPLYIAAKRGDGGVLSVLLDKSTPAAHGGPHGRTVLHVAAMAKDAEAIRVILEKKGNLARERDEDGHTPLHYAAHIGGRLSVVEELLKRDVSAAYIGDKKRGMTPLLMAARQGYLGTVSQILSYCPDCCEKVDNNGLNFLHYLAFRGYSYPLELSLFKRGDIEILYGSLRNLRKWEGAFEMTPQEVYNALEEEKNNHKQEQINELLKDIENDQVAEKSVHPFRSPTISTPFRSPTTSAESLEKKREGHLVVAGLIATVTFAAAITVPGGFKSEKGSKEGTPFLIHEAAFKAFVISNALAFILSLSTLSVYLRTTYFFSSNSKHRRKVVSTRLTAINLLNCALIAIVIAFSTGSYSRMAKNGDRNLARQKRNKVEGLLVDNEWCFEEDVLKQHVVRFFKELDTMDYVASGVFPCHGQFLVLSCDETSALLSVASKEESEMVKNGDKNTSYFQSCTLARQKRNKVKGLLVDNEWCFEEDVLKQHVVRFFKELYTMDYVASGAFPCRGQFLVLSCDETSTLLSMALEEEVLE</sequence>
<dbReference type="OrthoDB" id="944730at2759"/>
<dbReference type="SMART" id="SM00248">
    <property type="entry name" value="ANK"/>
    <property type="match status" value="7"/>
</dbReference>
<feature type="repeat" description="ANK" evidence="7">
    <location>
        <begin position="243"/>
        <end position="275"/>
    </location>
</feature>
<organism evidence="10 11">
    <name type="scientific">Gossypium barbadense</name>
    <name type="common">Sea Island cotton</name>
    <name type="synonym">Hibiscus barbadensis</name>
    <dbReference type="NCBI Taxonomy" id="3634"/>
    <lineage>
        <taxon>Eukaryota</taxon>
        <taxon>Viridiplantae</taxon>
        <taxon>Streptophyta</taxon>
        <taxon>Embryophyta</taxon>
        <taxon>Tracheophyta</taxon>
        <taxon>Spermatophyta</taxon>
        <taxon>Magnoliopsida</taxon>
        <taxon>eudicotyledons</taxon>
        <taxon>Gunneridae</taxon>
        <taxon>Pentapetalae</taxon>
        <taxon>rosids</taxon>
        <taxon>malvids</taxon>
        <taxon>Malvales</taxon>
        <taxon>Malvaceae</taxon>
        <taxon>Malvoideae</taxon>
        <taxon>Gossypium</taxon>
    </lineage>
</organism>
<keyword evidence="4 8" id="KW-1133">Transmembrane helix</keyword>
<dbReference type="PROSITE" id="PS50088">
    <property type="entry name" value="ANK_REPEAT"/>
    <property type="match status" value="4"/>
</dbReference>
<dbReference type="PROSITE" id="PS50297">
    <property type="entry name" value="ANK_REP_REGION"/>
    <property type="match status" value="4"/>
</dbReference>
<dbReference type="Pfam" id="PF00023">
    <property type="entry name" value="Ank"/>
    <property type="match status" value="1"/>
</dbReference>
<proteinExistence type="predicted"/>
<reference evidence="10 11" key="1">
    <citation type="submission" date="2015-01" db="EMBL/GenBank/DDBJ databases">
        <title>Genome of allotetraploid Gossypium barbadense reveals genomic plasticity and fiber elongation in cotton evolution.</title>
        <authorList>
            <person name="Chen X."/>
            <person name="Liu X."/>
            <person name="Zhao B."/>
            <person name="Zheng H."/>
            <person name="Hu Y."/>
            <person name="Lu G."/>
            <person name="Yang C."/>
            <person name="Chen J."/>
            <person name="Shan C."/>
            <person name="Zhang L."/>
            <person name="Zhou Y."/>
            <person name="Wang L."/>
            <person name="Guo W."/>
            <person name="Bai Y."/>
            <person name="Ruan J."/>
            <person name="Shangguan X."/>
            <person name="Mao Y."/>
            <person name="Jiang J."/>
            <person name="Zhu Y."/>
            <person name="Lei J."/>
            <person name="Kang H."/>
            <person name="Chen S."/>
            <person name="He X."/>
            <person name="Wang R."/>
            <person name="Wang Y."/>
            <person name="Chen J."/>
            <person name="Wang L."/>
            <person name="Yu S."/>
            <person name="Wang B."/>
            <person name="Wei J."/>
            <person name="Song S."/>
            <person name="Lu X."/>
            <person name="Gao Z."/>
            <person name="Gu W."/>
            <person name="Deng X."/>
            <person name="Ma D."/>
            <person name="Wang S."/>
            <person name="Liang W."/>
            <person name="Fang L."/>
            <person name="Cai C."/>
            <person name="Zhu X."/>
            <person name="Zhou B."/>
            <person name="Zhang Y."/>
            <person name="Chen Z."/>
            <person name="Xu S."/>
            <person name="Zhu R."/>
            <person name="Wang S."/>
            <person name="Zhang T."/>
            <person name="Zhao G."/>
        </authorList>
    </citation>
    <scope>NUCLEOTIDE SEQUENCE [LARGE SCALE GENOMIC DNA]</scope>
    <source>
        <strain evidence="11">cv. Xinhai21</strain>
        <tissue evidence="10">Leaf</tissue>
    </source>
</reference>
<dbReference type="InterPro" id="IPR002110">
    <property type="entry name" value="Ankyrin_rpt"/>
</dbReference>
<protein>
    <recommendedName>
        <fullName evidence="9">PGG domain-containing protein</fullName>
    </recommendedName>
</protein>
<keyword evidence="3" id="KW-0677">Repeat</keyword>
<evidence type="ECO:0000256" key="7">
    <source>
        <dbReference type="PROSITE-ProRule" id="PRU00023"/>
    </source>
</evidence>
<evidence type="ECO:0000259" key="9">
    <source>
        <dbReference type="Pfam" id="PF13962"/>
    </source>
</evidence>
<feature type="transmembrane region" description="Helical" evidence="8">
    <location>
        <begin position="461"/>
        <end position="479"/>
    </location>
</feature>
<accession>A0A2P5XKC7</accession>
<feature type="domain" description="PGG" evidence="9">
    <location>
        <begin position="451"/>
        <end position="566"/>
    </location>
</feature>
<dbReference type="InterPro" id="IPR036770">
    <property type="entry name" value="Ankyrin_rpt-contain_sf"/>
</dbReference>
<dbReference type="AlphaFoldDB" id="A0A2P5XKC7"/>
<keyword evidence="6 8" id="KW-0472">Membrane</keyword>
<comment type="subcellular location">
    <subcellularLocation>
        <location evidence="1">Membrane</location>
        <topology evidence="1">Multi-pass membrane protein</topology>
    </subcellularLocation>
</comment>
<dbReference type="InterPro" id="IPR026961">
    <property type="entry name" value="PGG_dom"/>
</dbReference>
<feature type="transmembrane region" description="Helical" evidence="8">
    <location>
        <begin position="544"/>
        <end position="566"/>
    </location>
</feature>
<dbReference type="PANTHER" id="PTHR24186:SF50">
    <property type="entry name" value="ANKYRIN REPEAT-CONTAINING PROTEIN ITN1-LIKE ISOFORM X1"/>
    <property type="match status" value="1"/>
</dbReference>
<feature type="transmembrane region" description="Helical" evidence="8">
    <location>
        <begin position="499"/>
        <end position="523"/>
    </location>
</feature>
<evidence type="ECO:0000256" key="3">
    <source>
        <dbReference type="ARBA" id="ARBA00022737"/>
    </source>
</evidence>
<feature type="repeat" description="ANK" evidence="7">
    <location>
        <begin position="277"/>
        <end position="310"/>
    </location>
</feature>
<dbReference type="SUPFAM" id="SSF48403">
    <property type="entry name" value="Ankyrin repeat"/>
    <property type="match status" value="1"/>
</dbReference>
<dbReference type="Gene3D" id="1.25.40.20">
    <property type="entry name" value="Ankyrin repeat-containing domain"/>
    <property type="match status" value="2"/>
</dbReference>
<evidence type="ECO:0000256" key="4">
    <source>
        <dbReference type="ARBA" id="ARBA00022989"/>
    </source>
</evidence>
<dbReference type="GO" id="GO:0005886">
    <property type="term" value="C:plasma membrane"/>
    <property type="evidence" value="ECO:0007669"/>
    <property type="project" value="TreeGrafter"/>
</dbReference>
<dbReference type="Proteomes" id="UP000239757">
    <property type="component" value="Unassembled WGS sequence"/>
</dbReference>
<keyword evidence="5 7" id="KW-0040">ANK repeat</keyword>
<dbReference type="Pfam" id="PF13962">
    <property type="entry name" value="PGG"/>
    <property type="match status" value="1"/>
</dbReference>
<evidence type="ECO:0000256" key="1">
    <source>
        <dbReference type="ARBA" id="ARBA00004141"/>
    </source>
</evidence>
<dbReference type="EMBL" id="KZ664689">
    <property type="protein sequence ID" value="PPS03813.1"/>
    <property type="molecule type" value="Genomic_DNA"/>
</dbReference>
<dbReference type="Pfam" id="PF12796">
    <property type="entry name" value="Ank_2"/>
    <property type="match status" value="2"/>
</dbReference>
<feature type="repeat" description="ANK" evidence="7">
    <location>
        <begin position="123"/>
        <end position="155"/>
    </location>
</feature>
<evidence type="ECO:0000256" key="8">
    <source>
        <dbReference type="SAM" id="Phobius"/>
    </source>
</evidence>
<evidence type="ECO:0000256" key="6">
    <source>
        <dbReference type="ARBA" id="ARBA00023136"/>
    </source>
</evidence>